<proteinExistence type="predicted"/>
<organism evidence="1">
    <name type="scientific">mine drainage metagenome</name>
    <dbReference type="NCBI Taxonomy" id="410659"/>
    <lineage>
        <taxon>unclassified sequences</taxon>
        <taxon>metagenomes</taxon>
        <taxon>ecological metagenomes</taxon>
    </lineage>
</organism>
<protein>
    <submittedName>
        <fullName evidence="1">TrwC protein</fullName>
    </submittedName>
</protein>
<sequence length="237" mass="26251">KYARLYMSRSAEQRASTIVLAPGKDDRQQINEAIRAARQDRGELGRETEICTLIKSDMTRAERRDAARYQPGVIVEAGRRFMLGPQKGERCEVVGVAKGKVIARMSDGREWKFDPRKTSNFQVYDEARTLRVAEGDRLIARGAIEAEGADGKPVRITNGTALDVVRVTDGGVVVRDNHQQEFEIGRTAQVDYGYALTTHQAQGQEYAHAIAHAESSRENLTSLASLYVTLSRAKDGA</sequence>
<dbReference type="SUPFAM" id="SSF52540">
    <property type="entry name" value="P-loop containing nucleoside triphosphate hydrolases"/>
    <property type="match status" value="1"/>
</dbReference>
<dbReference type="InterPro" id="IPR027417">
    <property type="entry name" value="P-loop_NTPase"/>
</dbReference>
<dbReference type="Gene3D" id="3.40.50.300">
    <property type="entry name" value="P-loop containing nucleotide triphosphate hydrolases"/>
    <property type="match status" value="1"/>
</dbReference>
<dbReference type="Gene3D" id="2.30.30.940">
    <property type="match status" value="1"/>
</dbReference>
<dbReference type="AlphaFoldDB" id="T0Z2D7"/>
<gene>
    <name evidence="1" type="ORF">B1B_15807</name>
</gene>
<name>T0Z2D7_9ZZZZ</name>
<reference evidence="1" key="2">
    <citation type="journal article" date="2014" name="ISME J.">
        <title>Microbial stratification in low pH oxic and suboxic macroscopic growths along an acid mine drainage.</title>
        <authorList>
            <person name="Mendez-Garcia C."/>
            <person name="Mesa V."/>
            <person name="Sprenger R.R."/>
            <person name="Richter M."/>
            <person name="Diez M.S."/>
            <person name="Solano J."/>
            <person name="Bargiela R."/>
            <person name="Golyshina O.V."/>
            <person name="Manteca A."/>
            <person name="Ramos J.L."/>
            <person name="Gallego J.R."/>
            <person name="Llorente I."/>
            <person name="Martins Dos Santos V.A."/>
            <person name="Jensen O.N."/>
            <person name="Pelaez A.I."/>
            <person name="Sanchez J."/>
            <person name="Ferrer M."/>
        </authorList>
    </citation>
    <scope>NUCLEOTIDE SEQUENCE</scope>
</reference>
<evidence type="ECO:0000313" key="1">
    <source>
        <dbReference type="EMBL" id="EQD38417.1"/>
    </source>
</evidence>
<dbReference type="EMBL" id="AUZY01010512">
    <property type="protein sequence ID" value="EQD38417.1"/>
    <property type="molecule type" value="Genomic_DNA"/>
</dbReference>
<feature type="non-terminal residue" evidence="1">
    <location>
        <position position="237"/>
    </location>
</feature>
<comment type="caution">
    <text evidence="1">The sequence shown here is derived from an EMBL/GenBank/DDBJ whole genome shotgun (WGS) entry which is preliminary data.</text>
</comment>
<accession>T0Z2D7</accession>
<reference evidence="1" key="1">
    <citation type="submission" date="2013-08" db="EMBL/GenBank/DDBJ databases">
        <authorList>
            <person name="Mendez C."/>
            <person name="Richter M."/>
            <person name="Ferrer M."/>
            <person name="Sanchez J."/>
        </authorList>
    </citation>
    <scope>NUCLEOTIDE SEQUENCE</scope>
</reference>
<feature type="non-terminal residue" evidence="1">
    <location>
        <position position="1"/>
    </location>
</feature>